<dbReference type="EMBL" id="JACHGH010000012">
    <property type="protein sequence ID" value="MBB6454792.1"/>
    <property type="molecule type" value="Genomic_DNA"/>
</dbReference>
<accession>A0A841Q961</accession>
<keyword evidence="1" id="KW-0472">Membrane</keyword>
<keyword evidence="1" id="KW-1133">Transmembrane helix</keyword>
<evidence type="ECO:0000313" key="3">
    <source>
        <dbReference type="Proteomes" id="UP000581688"/>
    </source>
</evidence>
<protein>
    <submittedName>
        <fullName evidence="2">Flp pilus assembly protein TadB</fullName>
    </submittedName>
</protein>
<dbReference type="AlphaFoldDB" id="A0A841Q961"/>
<proteinExistence type="predicted"/>
<reference evidence="2 3" key="1">
    <citation type="submission" date="2020-08" db="EMBL/GenBank/DDBJ databases">
        <title>Genomic Encyclopedia of Type Strains, Phase IV (KMG-IV): sequencing the most valuable type-strain genomes for metagenomic binning, comparative biology and taxonomic classification.</title>
        <authorList>
            <person name="Goeker M."/>
        </authorList>
    </citation>
    <scope>NUCLEOTIDE SEQUENCE [LARGE SCALE GENOMIC DNA]</scope>
    <source>
        <strain evidence="2 3">DSM 19612</strain>
    </source>
</reference>
<organism evidence="2 3">
    <name type="scientific">Salirhabdus euzebyi</name>
    <dbReference type="NCBI Taxonomy" id="394506"/>
    <lineage>
        <taxon>Bacteria</taxon>
        <taxon>Bacillati</taxon>
        <taxon>Bacillota</taxon>
        <taxon>Bacilli</taxon>
        <taxon>Bacillales</taxon>
        <taxon>Bacillaceae</taxon>
        <taxon>Salirhabdus</taxon>
    </lineage>
</organism>
<feature type="transmembrane region" description="Helical" evidence="1">
    <location>
        <begin position="5"/>
        <end position="24"/>
    </location>
</feature>
<comment type="caution">
    <text evidence="2">The sequence shown here is derived from an EMBL/GenBank/DDBJ whole genome shotgun (WGS) entry which is preliminary data.</text>
</comment>
<sequence>MRKLFFIDLSLLCLLVLMVILHMYHVITDIVVAMFVIPTLVYFVVFHDPLIRKQQKRTKEIEGETKIN</sequence>
<name>A0A841Q961_9BACI</name>
<dbReference type="Proteomes" id="UP000581688">
    <property type="component" value="Unassembled WGS sequence"/>
</dbReference>
<evidence type="ECO:0000256" key="1">
    <source>
        <dbReference type="SAM" id="Phobius"/>
    </source>
</evidence>
<keyword evidence="1" id="KW-0812">Transmembrane</keyword>
<gene>
    <name evidence="2" type="ORF">HNQ94_003281</name>
</gene>
<feature type="transmembrane region" description="Helical" evidence="1">
    <location>
        <begin position="30"/>
        <end position="51"/>
    </location>
</feature>
<dbReference type="RefSeq" id="WP_174497372.1">
    <property type="nucleotide sequence ID" value="NZ_CADDWK010000014.1"/>
</dbReference>
<keyword evidence="3" id="KW-1185">Reference proteome</keyword>
<evidence type="ECO:0000313" key="2">
    <source>
        <dbReference type="EMBL" id="MBB6454792.1"/>
    </source>
</evidence>